<dbReference type="PANTHER" id="PTHR10997:SF7">
    <property type="entry name" value="IMPORTIN-11"/>
    <property type="match status" value="1"/>
</dbReference>
<dbReference type="PROSITE" id="PS50166">
    <property type="entry name" value="IMPORTIN_B_NT"/>
    <property type="match status" value="1"/>
</dbReference>
<comment type="similarity">
    <text evidence="2">Belongs to the importin beta family.</text>
</comment>
<sequence length="1006" mass="112136">MNGSAQGLRGLVHSVSYPTSNQSYASDQQTLRDLYKEPEFFLALQELAADRTLSQPERLLASIISGRELKTKWRVKTLVPEARKPDARQRLFSFLEEEDFQIARPQLSLLVSVSRIELPRIFPNLPQLLLNPLLTSLSQLTASGTSSSTATVLLNTVWTINALVKEWRSVKIASGQEVMRMLEDTFAEPVGRMLGIWSERERNGLDDWVISEAGRYAFKILARFGQWHWSKAQNLQMPEGIQRIQGLVQHTAAHAPILHAHRLRVIYNADSPPAGADRAKLLHSLLKHLRATGKWWRTMIGIDPKRFCAMEGVTSGIGWWWGEVGGVVAGSDGAVANEDTDDVAYPKRFLLLGMLLFKDILPILSAEHPAIFTRDFVLSALHLLIDKLLPLTSTDLEGLEDEPEEWLISESVDEEAWQFEFRPCAERVLMALNNACRSFPAEQKVMEPEMLKVFHQAETLPPDDLRAILRREAVYCALGRLSRSLSTYGGLDFNAFLTHTSSWLTQGIPLHRILKRRLAWLIGQWVSSDEECAKLPIVWQTLIHLIAERGEASDMAVRLSSAIAIKECVDLWELEIVYFEPYLEQTVTQLINLMGEASTLGGKRYLNETISVVIERVEGKIMPYLPTLAQAIPGLWHGAGGLEGEWLFKASLVTLTTNIVKAAKGSSGNLMELVIPLIEESLQSPAKDFFEEDGIDLWQAGMYNCTSLYQPTRETGLIRLLPGLTVGLESNFDLMMSFLKLLDSYILLDAPGILQLHGAAICTALQTGLTWAKRNVDNSKRLLSTLALLVRTAPIAILAPLLITSGLFTFTLHALEDDKAAGLVLAAHLEVLARLAMSDPAVFLQMVAEIARMENRDGHKTLEETLDAMWRNFDYVADARSRKAIAMAAGSLLTTGHQQCLERLDGEFMNIFLDVLGEVQASQEDGGGTEPSVRSWKDEHSTEWAEIDGTSEGARRLQVEDTDPAFAIPIKAYIIDCLQRTQAVGLGPYWEKADAGARKSLEKFLA</sequence>
<evidence type="ECO:0000256" key="3">
    <source>
        <dbReference type="ARBA" id="ARBA00022448"/>
    </source>
</evidence>
<keyword evidence="3" id="KW-0813">Transport</keyword>
<dbReference type="GO" id="GO:0031267">
    <property type="term" value="F:small GTPase binding"/>
    <property type="evidence" value="ECO:0007669"/>
    <property type="project" value="InterPro"/>
</dbReference>
<dbReference type="Pfam" id="PF25758">
    <property type="entry name" value="TPR_IPO11"/>
    <property type="match status" value="1"/>
</dbReference>
<evidence type="ECO:0000259" key="5">
    <source>
        <dbReference type="PROSITE" id="PS50166"/>
    </source>
</evidence>
<protein>
    <submittedName>
        <fullName evidence="6">Armadillo-type protein</fullName>
    </submittedName>
</protein>
<dbReference type="GO" id="GO:0005829">
    <property type="term" value="C:cytosol"/>
    <property type="evidence" value="ECO:0007669"/>
    <property type="project" value="TreeGrafter"/>
</dbReference>
<reference evidence="6" key="1">
    <citation type="journal article" date="2022" name="G3 (Bethesda)">
        <title>High quality genome of the basidiomycete yeast Dioszegia hungarica PDD-24b-2 isolated from cloud water.</title>
        <authorList>
            <person name="Jarrige D."/>
            <person name="Haridas S."/>
            <person name="Bleykasten-Grosshans C."/>
            <person name="Joly M."/>
            <person name="Nadalig T."/>
            <person name="Sancelme M."/>
            <person name="Vuilleumier S."/>
            <person name="Grigoriev I.V."/>
            <person name="Amato P."/>
            <person name="Bringel F."/>
        </authorList>
    </citation>
    <scope>NUCLEOTIDE SEQUENCE</scope>
    <source>
        <strain evidence="6">PDD-24b-2</strain>
    </source>
</reference>
<dbReference type="GO" id="GO:0005635">
    <property type="term" value="C:nuclear envelope"/>
    <property type="evidence" value="ECO:0007669"/>
    <property type="project" value="TreeGrafter"/>
</dbReference>
<keyword evidence="4" id="KW-0539">Nucleus</keyword>
<dbReference type="EMBL" id="JAKWFO010000014">
    <property type="protein sequence ID" value="KAI9632270.1"/>
    <property type="molecule type" value="Genomic_DNA"/>
</dbReference>
<keyword evidence="7" id="KW-1185">Reference proteome</keyword>
<dbReference type="Proteomes" id="UP001164286">
    <property type="component" value="Unassembled WGS sequence"/>
</dbReference>
<dbReference type="GO" id="GO:0006606">
    <property type="term" value="P:protein import into nucleus"/>
    <property type="evidence" value="ECO:0007669"/>
    <property type="project" value="TreeGrafter"/>
</dbReference>
<name>A0AA38H1Y3_9TREE</name>
<proteinExistence type="inferred from homology"/>
<evidence type="ECO:0000256" key="4">
    <source>
        <dbReference type="ARBA" id="ARBA00023242"/>
    </source>
</evidence>
<evidence type="ECO:0000313" key="7">
    <source>
        <dbReference type="Proteomes" id="UP001164286"/>
    </source>
</evidence>
<dbReference type="RefSeq" id="XP_052942047.1">
    <property type="nucleotide sequence ID" value="XM_053086296.1"/>
</dbReference>
<accession>A0AA38H1Y3</accession>
<dbReference type="InterPro" id="IPR011989">
    <property type="entry name" value="ARM-like"/>
</dbReference>
<gene>
    <name evidence="6" type="ORF">MKK02DRAFT_20663</name>
</gene>
<evidence type="ECO:0000256" key="1">
    <source>
        <dbReference type="ARBA" id="ARBA00004123"/>
    </source>
</evidence>
<dbReference type="PANTHER" id="PTHR10997">
    <property type="entry name" value="IMPORTIN-7, 8, 11"/>
    <property type="match status" value="1"/>
</dbReference>
<evidence type="ECO:0000256" key="2">
    <source>
        <dbReference type="ARBA" id="ARBA00007991"/>
    </source>
</evidence>
<comment type="subcellular location">
    <subcellularLocation>
        <location evidence="1">Nucleus</location>
    </subcellularLocation>
</comment>
<dbReference type="Pfam" id="PF03810">
    <property type="entry name" value="IBN_N"/>
    <property type="match status" value="1"/>
</dbReference>
<dbReference type="AlphaFoldDB" id="A0AA38H1Y3"/>
<dbReference type="GeneID" id="77725497"/>
<dbReference type="InterPro" id="IPR058669">
    <property type="entry name" value="TPR_IPO7/11-like"/>
</dbReference>
<evidence type="ECO:0000313" key="6">
    <source>
        <dbReference type="EMBL" id="KAI9632270.1"/>
    </source>
</evidence>
<organism evidence="6 7">
    <name type="scientific">Dioszegia hungarica</name>
    <dbReference type="NCBI Taxonomy" id="4972"/>
    <lineage>
        <taxon>Eukaryota</taxon>
        <taxon>Fungi</taxon>
        <taxon>Dikarya</taxon>
        <taxon>Basidiomycota</taxon>
        <taxon>Agaricomycotina</taxon>
        <taxon>Tremellomycetes</taxon>
        <taxon>Tremellales</taxon>
        <taxon>Bulleribasidiaceae</taxon>
        <taxon>Dioszegia</taxon>
    </lineage>
</organism>
<comment type="caution">
    <text evidence="6">The sequence shown here is derived from an EMBL/GenBank/DDBJ whole genome shotgun (WGS) entry which is preliminary data.</text>
</comment>
<dbReference type="InterPro" id="IPR001494">
    <property type="entry name" value="Importin-beta_N"/>
</dbReference>
<feature type="domain" description="Importin N-terminal" evidence="5">
    <location>
        <begin position="27"/>
        <end position="97"/>
    </location>
</feature>
<dbReference type="SUPFAM" id="SSF48371">
    <property type="entry name" value="ARM repeat"/>
    <property type="match status" value="1"/>
</dbReference>
<dbReference type="InterPro" id="IPR016024">
    <property type="entry name" value="ARM-type_fold"/>
</dbReference>
<dbReference type="Gene3D" id="1.25.10.10">
    <property type="entry name" value="Leucine-rich Repeat Variant"/>
    <property type="match status" value="1"/>
</dbReference>